<evidence type="ECO:0000313" key="5">
    <source>
        <dbReference type="Proteomes" id="UP000076761"/>
    </source>
</evidence>
<dbReference type="Pfam" id="PF00561">
    <property type="entry name" value="Abhydrolase_1"/>
    <property type="match status" value="1"/>
</dbReference>
<gene>
    <name evidence="4" type="ORF">NEOLEDRAFT_1159395</name>
</gene>
<comment type="similarity">
    <text evidence="1">Belongs to the peptidase S33 family.</text>
</comment>
<dbReference type="InterPro" id="IPR051601">
    <property type="entry name" value="Serine_prot/Carboxylest_S33"/>
</dbReference>
<dbReference type="STRING" id="1314782.A0A165MQL1"/>
<dbReference type="InParanoid" id="A0A165MQL1"/>
<feature type="domain" description="AB hydrolase-1" evidence="3">
    <location>
        <begin position="88"/>
        <end position="220"/>
    </location>
</feature>
<proteinExistence type="inferred from homology"/>
<evidence type="ECO:0000259" key="3">
    <source>
        <dbReference type="Pfam" id="PF00561"/>
    </source>
</evidence>
<dbReference type="Gene3D" id="3.40.50.1820">
    <property type="entry name" value="alpha/beta hydrolase"/>
    <property type="match status" value="1"/>
</dbReference>
<accession>A0A165MQL1</accession>
<evidence type="ECO:0000256" key="2">
    <source>
        <dbReference type="ARBA" id="ARBA00022801"/>
    </source>
</evidence>
<evidence type="ECO:0000256" key="1">
    <source>
        <dbReference type="ARBA" id="ARBA00010088"/>
    </source>
</evidence>
<keyword evidence="5" id="KW-1185">Reference proteome</keyword>
<protein>
    <submittedName>
        <fullName evidence="4">Alpha/beta-hydrolase</fullName>
    </submittedName>
</protein>
<name>A0A165MQL1_9AGAM</name>
<dbReference type="AlphaFoldDB" id="A0A165MQL1"/>
<dbReference type="PANTHER" id="PTHR43248:SF2">
    <property type="entry name" value="PROLYL AMINOPEPTIDASE"/>
    <property type="match status" value="1"/>
</dbReference>
<organism evidence="4 5">
    <name type="scientific">Neolentinus lepideus HHB14362 ss-1</name>
    <dbReference type="NCBI Taxonomy" id="1314782"/>
    <lineage>
        <taxon>Eukaryota</taxon>
        <taxon>Fungi</taxon>
        <taxon>Dikarya</taxon>
        <taxon>Basidiomycota</taxon>
        <taxon>Agaricomycotina</taxon>
        <taxon>Agaricomycetes</taxon>
        <taxon>Gloeophyllales</taxon>
        <taxon>Gloeophyllaceae</taxon>
        <taxon>Neolentinus</taxon>
    </lineage>
</organism>
<evidence type="ECO:0000313" key="4">
    <source>
        <dbReference type="EMBL" id="KZT18642.1"/>
    </source>
</evidence>
<dbReference type="InterPro" id="IPR029058">
    <property type="entry name" value="AB_hydrolase_fold"/>
</dbReference>
<reference evidence="4 5" key="1">
    <citation type="journal article" date="2016" name="Mol. Biol. Evol.">
        <title>Comparative Genomics of Early-Diverging Mushroom-Forming Fungi Provides Insights into the Origins of Lignocellulose Decay Capabilities.</title>
        <authorList>
            <person name="Nagy L.G."/>
            <person name="Riley R."/>
            <person name="Tritt A."/>
            <person name="Adam C."/>
            <person name="Daum C."/>
            <person name="Floudas D."/>
            <person name="Sun H."/>
            <person name="Yadav J.S."/>
            <person name="Pangilinan J."/>
            <person name="Larsson K.H."/>
            <person name="Matsuura K."/>
            <person name="Barry K."/>
            <person name="Labutti K."/>
            <person name="Kuo R."/>
            <person name="Ohm R.A."/>
            <person name="Bhattacharya S.S."/>
            <person name="Shirouzu T."/>
            <person name="Yoshinaga Y."/>
            <person name="Martin F.M."/>
            <person name="Grigoriev I.V."/>
            <person name="Hibbett D.S."/>
        </authorList>
    </citation>
    <scope>NUCLEOTIDE SEQUENCE [LARGE SCALE GENOMIC DNA]</scope>
    <source>
        <strain evidence="4 5">HHB14362 ss-1</strain>
    </source>
</reference>
<sequence>MTTPEAPQSTQPLETYTNKEGLKVVERFFELPLDYAQPDGKKIQVFARNMIPKAKAKTPEEEAKLPYRGPGFEIALQDSSGFVGEIHEQGYQTLWLDHRGTGLSTAISPEVLTSLKSDQEIADYLKHFRADSIVKDCEAIRKILLGHKKDPEDRKWTIMGQSFGGFCAITYLSFHSDGLKEVFMTGGLAPLVDHPDPVYKATIKKVAQRNKVYYEKYPQDVKRVRDLLTYLEQNEVLLPNGGRLTPSRWQQLGIDFGTSGGIDRVHQLVFRATNDLAIFGRLSYKLLQTVMEKQAYDGNPLYAILHEAIYCQGRAPEWAAARIVSQDPRFSWTHVKTLAESEPIYYYGEMIFPDMFDDYSNLRPLKGAAELLAKDSEWGPLYDLRQLAKNEVKVSAVTYVNYELAQETAAAIKNTEQYITNQLFHNGIHVDPKDVMGRLFTLSKREYD</sequence>
<dbReference type="GO" id="GO:0016787">
    <property type="term" value="F:hydrolase activity"/>
    <property type="evidence" value="ECO:0007669"/>
    <property type="project" value="UniProtKB-KW"/>
</dbReference>
<dbReference type="EMBL" id="KV425668">
    <property type="protein sequence ID" value="KZT18642.1"/>
    <property type="molecule type" value="Genomic_DNA"/>
</dbReference>
<dbReference type="SUPFAM" id="SSF53474">
    <property type="entry name" value="alpha/beta-Hydrolases"/>
    <property type="match status" value="1"/>
</dbReference>
<keyword evidence="2 4" id="KW-0378">Hydrolase</keyword>
<dbReference type="PANTHER" id="PTHR43248">
    <property type="entry name" value="2-SUCCINYL-6-HYDROXY-2,4-CYCLOHEXADIENE-1-CARBOXYLATE SYNTHASE"/>
    <property type="match status" value="1"/>
</dbReference>
<dbReference type="OrthoDB" id="1898734at2759"/>
<dbReference type="Proteomes" id="UP000076761">
    <property type="component" value="Unassembled WGS sequence"/>
</dbReference>
<dbReference type="InterPro" id="IPR000073">
    <property type="entry name" value="AB_hydrolase_1"/>
</dbReference>